<dbReference type="Gene3D" id="3.30.70.100">
    <property type="match status" value="1"/>
</dbReference>
<keyword evidence="3" id="KW-1185">Reference proteome</keyword>
<comment type="caution">
    <text evidence="2">The sequence shown here is derived from an EMBL/GenBank/DDBJ whole genome shotgun (WGS) entry which is preliminary data.</text>
</comment>
<proteinExistence type="predicted"/>
<dbReference type="Proteomes" id="UP000031671">
    <property type="component" value="Unassembled WGS sequence"/>
</dbReference>
<evidence type="ECO:0000259" key="1">
    <source>
        <dbReference type="Pfam" id="PF03992"/>
    </source>
</evidence>
<dbReference type="InterPro" id="IPR007138">
    <property type="entry name" value="ABM_dom"/>
</dbReference>
<accession>A0A0B8NNB1</accession>
<dbReference type="InterPro" id="IPR011008">
    <property type="entry name" value="Dimeric_a/b-barrel"/>
</dbReference>
<reference evidence="2 3" key="2">
    <citation type="submission" date="2015-01" db="EMBL/GenBank/DDBJ databases">
        <authorList>
            <consortium name="NBRP consortium"/>
            <person name="Sawabe T."/>
            <person name="Meirelles P."/>
            <person name="Feng G."/>
            <person name="Sayaka M."/>
            <person name="Hattori M."/>
            <person name="Ohkuma M."/>
        </authorList>
    </citation>
    <scope>NUCLEOTIDE SEQUENCE [LARGE SCALE GENOMIC DNA]</scope>
    <source>
        <strain evidence="3">JCM 19231</strain>
    </source>
</reference>
<reference evidence="2 3" key="1">
    <citation type="submission" date="2015-01" db="EMBL/GenBank/DDBJ databases">
        <title>Vibrio sp. C1 JCM 19231 whole genome shotgun sequence.</title>
        <authorList>
            <person name="Sawabe T."/>
            <person name="Meirelles P."/>
            <person name="Feng G."/>
            <person name="Sayaka M."/>
            <person name="Hattori M."/>
            <person name="Ohkuma M."/>
        </authorList>
    </citation>
    <scope>NUCLEOTIDE SEQUENCE [LARGE SCALE GENOMIC DNA]</scope>
    <source>
        <strain evidence="3">JCM 19231</strain>
    </source>
</reference>
<gene>
    <name evidence="2" type="ORF">JCM19231_5280</name>
</gene>
<dbReference type="AlphaFoldDB" id="A0A0B8NNB1"/>
<sequence length="56" mass="6851">MVFEVTQDDIEPTRFRVYEEFESEQAFNAHQQRVKQSKWGKDTVDVERHYTIKIME</sequence>
<dbReference type="Pfam" id="PF03992">
    <property type="entry name" value="ABM"/>
    <property type="match status" value="1"/>
</dbReference>
<feature type="domain" description="ABM" evidence="1">
    <location>
        <begin position="3"/>
        <end position="35"/>
    </location>
</feature>
<organism evidence="2 3">
    <name type="scientific">Vibrio ishigakensis</name>
    <dbReference type="NCBI Taxonomy" id="1481914"/>
    <lineage>
        <taxon>Bacteria</taxon>
        <taxon>Pseudomonadati</taxon>
        <taxon>Pseudomonadota</taxon>
        <taxon>Gammaproteobacteria</taxon>
        <taxon>Vibrionales</taxon>
        <taxon>Vibrionaceae</taxon>
        <taxon>Vibrio</taxon>
    </lineage>
</organism>
<protein>
    <submittedName>
        <fullName evidence="2">Arginase</fullName>
    </submittedName>
</protein>
<evidence type="ECO:0000313" key="3">
    <source>
        <dbReference type="Proteomes" id="UP000031671"/>
    </source>
</evidence>
<dbReference type="EMBL" id="BBRZ01000015">
    <property type="protein sequence ID" value="GAM55506.1"/>
    <property type="molecule type" value="Genomic_DNA"/>
</dbReference>
<evidence type="ECO:0000313" key="2">
    <source>
        <dbReference type="EMBL" id="GAM55506.1"/>
    </source>
</evidence>
<name>A0A0B8NNB1_9VIBR</name>
<dbReference type="SUPFAM" id="SSF54909">
    <property type="entry name" value="Dimeric alpha+beta barrel"/>
    <property type="match status" value="1"/>
</dbReference>